<dbReference type="InterPro" id="IPR014535">
    <property type="entry name" value="Hpre_diP_synt_I"/>
</dbReference>
<protein>
    <submittedName>
        <fullName evidence="2">Heptaprenyl diphosphate synthase component I family protein</fullName>
    </submittedName>
</protein>
<reference evidence="2 3" key="1">
    <citation type="journal article" date="2015" name="Infect. Genet. Evol.">
        <title>Genomic sequences of six botulinum neurotoxin-producing strains representing three clostridial species illustrate the mobility and diversity of botulinum neurotoxin genes.</title>
        <authorList>
            <person name="Smith T.J."/>
            <person name="Hill K.K."/>
            <person name="Xie G."/>
            <person name="Foley B.T."/>
            <person name="Williamson C.H."/>
            <person name="Foster J.T."/>
            <person name="Johnson S.L."/>
            <person name="Chertkov O."/>
            <person name="Teshima H."/>
            <person name="Gibbons H.S."/>
            <person name="Johnsky L.A."/>
            <person name="Karavis M.A."/>
            <person name="Smith L.A."/>
        </authorList>
    </citation>
    <scope>NUCLEOTIDE SEQUENCE [LARGE SCALE GENOMIC DNA]</scope>
    <source>
        <strain evidence="2 3">CDC 2741</strain>
    </source>
</reference>
<dbReference type="InterPro" id="IPR010898">
    <property type="entry name" value="Hpre_diP_synth_I"/>
</dbReference>
<dbReference type="RefSeq" id="WP_039637127.1">
    <property type="nucleotide sequence ID" value="NZ_AYSO01000020.1"/>
</dbReference>
<dbReference type="STRING" id="29341.RSJ17_07505"/>
<accession>A0A0C1TX54</accession>
<dbReference type="Gene3D" id="1.10.1760.20">
    <property type="match status" value="1"/>
</dbReference>
<comment type="caution">
    <text evidence="2">The sequence shown here is derived from an EMBL/GenBank/DDBJ whole genome shotgun (WGS) entry which is preliminary data.</text>
</comment>
<keyword evidence="1" id="KW-0812">Transmembrane</keyword>
<evidence type="ECO:0000256" key="1">
    <source>
        <dbReference type="SAM" id="Phobius"/>
    </source>
</evidence>
<feature type="transmembrane region" description="Helical" evidence="1">
    <location>
        <begin position="106"/>
        <end position="128"/>
    </location>
</feature>
<feature type="transmembrane region" description="Helical" evidence="1">
    <location>
        <begin position="134"/>
        <end position="159"/>
    </location>
</feature>
<name>A0A0C1TX54_9CLOT</name>
<proteinExistence type="predicted"/>
<organism evidence="2 3">
    <name type="scientific">Clostridium argentinense CDC 2741</name>
    <dbReference type="NCBI Taxonomy" id="1418104"/>
    <lineage>
        <taxon>Bacteria</taxon>
        <taxon>Bacillati</taxon>
        <taxon>Bacillota</taxon>
        <taxon>Clostridia</taxon>
        <taxon>Eubacteriales</taxon>
        <taxon>Clostridiaceae</taxon>
        <taxon>Clostridium</taxon>
    </lineage>
</organism>
<sequence length="180" mass="19502">MKKTTKLVYISLLIAQALALHIIEGMLPIPFITPGARLGLSNIITVIALYTLSYKEAFTVLVVRILLSVMFGGSISRLLYSLGGAFFSFASMVIAIKIFKNKLSIIGVSATGAIFHNVGQLLVASYIVETLGVMLYLPIMTIAGIGTGIFVGLTCNFALNHLYKVNNKNNLGFITKDRLQ</sequence>
<dbReference type="AlphaFoldDB" id="A0A0C1TX54"/>
<evidence type="ECO:0000313" key="3">
    <source>
        <dbReference type="Proteomes" id="UP000031366"/>
    </source>
</evidence>
<keyword evidence="1" id="KW-0472">Membrane</keyword>
<dbReference type="Proteomes" id="UP000031366">
    <property type="component" value="Unassembled WGS sequence"/>
</dbReference>
<gene>
    <name evidence="2" type="ORF">U732_945</name>
</gene>
<keyword evidence="1" id="KW-1133">Transmembrane helix</keyword>
<keyword evidence="3" id="KW-1185">Reference proteome</keyword>
<dbReference type="OrthoDB" id="9799095at2"/>
<dbReference type="PIRSF" id="PIRSF027391">
    <property type="entry name" value="Hpre_diP_synt_I"/>
    <property type="match status" value="1"/>
</dbReference>
<feature type="transmembrane region" description="Helical" evidence="1">
    <location>
        <begin position="79"/>
        <end position="99"/>
    </location>
</feature>
<dbReference type="Pfam" id="PF07456">
    <property type="entry name" value="Hpre_diP_synt_I"/>
    <property type="match status" value="1"/>
</dbReference>
<dbReference type="EMBL" id="AYSO01000020">
    <property type="protein sequence ID" value="KIE45259.1"/>
    <property type="molecule type" value="Genomic_DNA"/>
</dbReference>
<evidence type="ECO:0000313" key="2">
    <source>
        <dbReference type="EMBL" id="KIE45259.1"/>
    </source>
</evidence>